<evidence type="ECO:0000259" key="2">
    <source>
        <dbReference type="Pfam" id="PF03732"/>
    </source>
</evidence>
<dbReference type="EMBL" id="ASHM01036563">
    <property type="protein sequence ID" value="PNX79761.1"/>
    <property type="molecule type" value="Genomic_DNA"/>
</dbReference>
<feature type="domain" description="Retrovirus-related Pol polyprotein from transposon TNT 1-94-like beta-barrel" evidence="4">
    <location>
        <begin position="372"/>
        <end position="433"/>
    </location>
</feature>
<reference evidence="5 7" key="2">
    <citation type="journal article" date="2017" name="Front. Plant Sci.">
        <title>Gene Classification and Mining of Molecular Markers Useful in Red Clover (Trifolium pratense) Breeding.</title>
        <authorList>
            <person name="Istvanek J."/>
            <person name="Dluhosova J."/>
            <person name="Dluhos P."/>
            <person name="Patkova L."/>
            <person name="Nedelnik J."/>
            <person name="Repkova J."/>
        </authorList>
    </citation>
    <scope>NUCLEOTIDE SEQUENCE [LARGE SCALE GENOMIC DNA]</scope>
    <source>
        <strain evidence="7">cv. Tatra</strain>
        <tissue evidence="5">Young leaves</tissue>
    </source>
</reference>
<evidence type="ECO:0000313" key="5">
    <source>
        <dbReference type="EMBL" id="PNX76805.1"/>
    </source>
</evidence>
<dbReference type="Pfam" id="PF03732">
    <property type="entry name" value="Retrotrans_gag"/>
    <property type="match status" value="1"/>
</dbReference>
<dbReference type="Pfam" id="PF22936">
    <property type="entry name" value="Pol_BBD"/>
    <property type="match status" value="1"/>
</dbReference>
<dbReference type="InterPro" id="IPR005162">
    <property type="entry name" value="Retrotrans_gag_dom"/>
</dbReference>
<feature type="domain" description="Retrotransposon gag" evidence="2">
    <location>
        <begin position="95"/>
        <end position="167"/>
    </location>
</feature>
<feature type="domain" description="Retrotransposon Copia-like N-terminal" evidence="3">
    <location>
        <begin position="31"/>
        <end position="77"/>
    </location>
</feature>
<dbReference type="AlphaFoldDB" id="A0A2K3LE35"/>
<comment type="caution">
    <text evidence="5">The sequence shown here is derived from an EMBL/GenBank/DDBJ whole genome shotgun (WGS) entry which is preliminary data.</text>
</comment>
<dbReference type="Pfam" id="PF14244">
    <property type="entry name" value="Retrotran_gag_3"/>
    <property type="match status" value="1"/>
</dbReference>
<proteinExistence type="predicted"/>
<accession>A0A2K3LE35</accession>
<sequence>MARNANAVVAAPPTVPQQDPSQIPGNIYYVHSSDGPSTVSIMLVLTHSNYHAWARSMRRAFGAKNKYDFVDGTIPVPDPFDPSYKAWSRCNMLVHSWIMNSVEESIAQSIVYLDNTIDVWTELKELFSRGDFIRISELQIEIYSLKQGTRSVSEFFTALKILWEELEAYLPAPVCNCPRKCVCITGVSNARIQHDLIHKICLLAGLNDSFHMRQFVPAHAGLDLEDSKISVNASDSRRPQGRGRGRSNSQFGKKKYCTYCGKDNHIVENCYKKHGFPPNFGRNAVANNANAEEQLDNDDIRSTKGTESFTFTKFQYEKLVNLLQSTPAPQSAGPSTQVNGASTSNLASTSMHNSSGNASIAYSCNNSSYGAWIIDSGASGHICSNLALLDNHHAIVPIQVKMPNGTIAYAKHAGSVKLGPSFIVDDVLLVPRIFT</sequence>
<gene>
    <name evidence="5" type="ORF">L195_g032764</name>
    <name evidence="6" type="ORF">L195_g035749</name>
</gene>
<evidence type="ECO:0000313" key="6">
    <source>
        <dbReference type="EMBL" id="PNX79761.1"/>
    </source>
</evidence>
<protein>
    <recommendedName>
        <fullName evidence="8">Retrotransposon Copia-like N-terminal domain-containing protein</fullName>
    </recommendedName>
</protein>
<dbReference type="PANTHER" id="PTHR37610:SF55">
    <property type="entry name" value="RETROTRANSPOSON COPIA-LIKE N-TERMINAL DOMAIN-CONTAINING PROTEIN"/>
    <property type="match status" value="1"/>
</dbReference>
<dbReference type="EMBL" id="ASHM01031300">
    <property type="protein sequence ID" value="PNX76805.1"/>
    <property type="molecule type" value="Genomic_DNA"/>
</dbReference>
<evidence type="ECO:0000259" key="3">
    <source>
        <dbReference type="Pfam" id="PF14244"/>
    </source>
</evidence>
<reference evidence="5 7" key="1">
    <citation type="journal article" date="2014" name="Am. J. Bot.">
        <title>Genome assembly and annotation for red clover (Trifolium pratense; Fabaceae).</title>
        <authorList>
            <person name="Istvanek J."/>
            <person name="Jaros M."/>
            <person name="Krenek A."/>
            <person name="Repkova J."/>
        </authorList>
    </citation>
    <scope>NUCLEOTIDE SEQUENCE [LARGE SCALE GENOMIC DNA]</scope>
    <source>
        <strain evidence="7">cv. Tatra</strain>
        <tissue evidence="5">Young leaves</tissue>
    </source>
</reference>
<evidence type="ECO:0000259" key="4">
    <source>
        <dbReference type="Pfam" id="PF22936"/>
    </source>
</evidence>
<evidence type="ECO:0008006" key="8">
    <source>
        <dbReference type="Google" id="ProtNLM"/>
    </source>
</evidence>
<name>A0A2K3LE35_TRIPR</name>
<dbReference type="STRING" id="57577.A0A2K3LE35"/>
<evidence type="ECO:0000313" key="7">
    <source>
        <dbReference type="Proteomes" id="UP000236291"/>
    </source>
</evidence>
<dbReference type="PANTHER" id="PTHR37610">
    <property type="entry name" value="CCHC-TYPE DOMAIN-CONTAINING PROTEIN"/>
    <property type="match status" value="1"/>
</dbReference>
<dbReference type="ExpressionAtlas" id="A0A2K3LE35">
    <property type="expression patterns" value="baseline"/>
</dbReference>
<dbReference type="InterPro" id="IPR029472">
    <property type="entry name" value="Copia-like_N"/>
</dbReference>
<feature type="region of interest" description="Disordered" evidence="1">
    <location>
        <begin position="326"/>
        <end position="349"/>
    </location>
</feature>
<organism evidence="5 7">
    <name type="scientific">Trifolium pratense</name>
    <name type="common">Red clover</name>
    <dbReference type="NCBI Taxonomy" id="57577"/>
    <lineage>
        <taxon>Eukaryota</taxon>
        <taxon>Viridiplantae</taxon>
        <taxon>Streptophyta</taxon>
        <taxon>Embryophyta</taxon>
        <taxon>Tracheophyta</taxon>
        <taxon>Spermatophyta</taxon>
        <taxon>Magnoliopsida</taxon>
        <taxon>eudicotyledons</taxon>
        <taxon>Gunneridae</taxon>
        <taxon>Pentapetalae</taxon>
        <taxon>rosids</taxon>
        <taxon>fabids</taxon>
        <taxon>Fabales</taxon>
        <taxon>Fabaceae</taxon>
        <taxon>Papilionoideae</taxon>
        <taxon>50 kb inversion clade</taxon>
        <taxon>NPAAA clade</taxon>
        <taxon>Hologalegina</taxon>
        <taxon>IRL clade</taxon>
        <taxon>Trifolieae</taxon>
        <taxon>Trifolium</taxon>
    </lineage>
</organism>
<dbReference type="Proteomes" id="UP000236291">
    <property type="component" value="Unassembled WGS sequence"/>
</dbReference>
<dbReference type="InterPro" id="IPR054722">
    <property type="entry name" value="PolX-like_BBD"/>
</dbReference>
<evidence type="ECO:0000256" key="1">
    <source>
        <dbReference type="SAM" id="MobiDB-lite"/>
    </source>
</evidence>